<proteinExistence type="predicted"/>
<dbReference type="AlphaFoldDB" id="A0A916S9U1"/>
<dbReference type="Gene3D" id="3.90.550.10">
    <property type="entry name" value="Spore Coat Polysaccharide Biosynthesis Protein SpsA, Chain A"/>
    <property type="match status" value="1"/>
</dbReference>
<evidence type="ECO:0000259" key="4">
    <source>
        <dbReference type="Pfam" id="PF12804"/>
    </source>
</evidence>
<feature type="domain" description="MobA-like NTP transferase" evidence="4">
    <location>
        <begin position="2"/>
        <end position="162"/>
    </location>
</feature>
<keyword evidence="1" id="KW-0808">Transferase</keyword>
<organism evidence="5 6">
    <name type="scientific">Brucella endophytica</name>
    <dbReference type="NCBI Taxonomy" id="1963359"/>
    <lineage>
        <taxon>Bacteria</taxon>
        <taxon>Pseudomonadati</taxon>
        <taxon>Pseudomonadota</taxon>
        <taxon>Alphaproteobacteria</taxon>
        <taxon>Hyphomicrobiales</taxon>
        <taxon>Brucellaceae</taxon>
        <taxon>Brucella/Ochrobactrum group</taxon>
        <taxon>Brucella</taxon>
    </lineage>
</organism>
<dbReference type="Proteomes" id="UP000646478">
    <property type="component" value="Unassembled WGS sequence"/>
</dbReference>
<keyword evidence="2 5" id="KW-0548">Nucleotidyltransferase</keyword>
<dbReference type="Pfam" id="PF12804">
    <property type="entry name" value="NTP_transf_3"/>
    <property type="match status" value="1"/>
</dbReference>
<dbReference type="PANTHER" id="PTHR43584:SF8">
    <property type="entry name" value="N-ACETYLMURAMATE ALPHA-1-PHOSPHATE URIDYLYLTRANSFERASE"/>
    <property type="match status" value="1"/>
</dbReference>
<evidence type="ECO:0000256" key="2">
    <source>
        <dbReference type="ARBA" id="ARBA00022695"/>
    </source>
</evidence>
<dbReference type="InterPro" id="IPR025877">
    <property type="entry name" value="MobA-like_NTP_Trfase"/>
</dbReference>
<dbReference type="CDD" id="cd06422">
    <property type="entry name" value="NTP_transferase_like_1"/>
    <property type="match status" value="1"/>
</dbReference>
<dbReference type="InterPro" id="IPR029044">
    <property type="entry name" value="Nucleotide-diphossugar_trans"/>
</dbReference>
<dbReference type="GO" id="GO:0016779">
    <property type="term" value="F:nucleotidyltransferase activity"/>
    <property type="evidence" value="ECO:0007669"/>
    <property type="project" value="UniProtKB-KW"/>
</dbReference>
<comment type="caution">
    <text evidence="5">The sequence shown here is derived from an EMBL/GenBank/DDBJ whole genome shotgun (WGS) entry which is preliminary data.</text>
</comment>
<dbReference type="EMBL" id="BMHH01000006">
    <property type="protein sequence ID" value="GGA90408.1"/>
    <property type="molecule type" value="Genomic_DNA"/>
</dbReference>
<protein>
    <submittedName>
        <fullName evidence="5">Mannose-1-phosphate guanylyltransferase</fullName>
    </submittedName>
</protein>
<keyword evidence="6" id="KW-1185">Reference proteome</keyword>
<dbReference type="PANTHER" id="PTHR43584">
    <property type="entry name" value="NUCLEOTIDYL TRANSFERASE"/>
    <property type="match status" value="1"/>
</dbReference>
<accession>A0A916S9U1</accession>
<gene>
    <name evidence="5" type="ORF">GCM10011491_17910</name>
</gene>
<evidence type="ECO:0000313" key="6">
    <source>
        <dbReference type="Proteomes" id="UP000646478"/>
    </source>
</evidence>
<reference evidence="5" key="2">
    <citation type="submission" date="2020-09" db="EMBL/GenBank/DDBJ databases">
        <authorList>
            <person name="Sun Q."/>
            <person name="Zhou Y."/>
        </authorList>
    </citation>
    <scope>NUCLEOTIDE SEQUENCE</scope>
    <source>
        <strain evidence="5">CGMCC 1.15082</strain>
    </source>
</reference>
<evidence type="ECO:0000256" key="1">
    <source>
        <dbReference type="ARBA" id="ARBA00022679"/>
    </source>
</evidence>
<evidence type="ECO:0000313" key="5">
    <source>
        <dbReference type="EMBL" id="GGA90408.1"/>
    </source>
</evidence>
<dbReference type="SUPFAM" id="SSF53448">
    <property type="entry name" value="Nucleotide-diphospho-sugar transferases"/>
    <property type="match status" value="1"/>
</dbReference>
<name>A0A916S9U1_9HYPH</name>
<keyword evidence="3" id="KW-0460">Magnesium</keyword>
<dbReference type="InterPro" id="IPR050065">
    <property type="entry name" value="GlmU-like"/>
</dbReference>
<sequence length="231" mass="25035">MVLAAGLGKRMRPITDTIPKPLVTVAGKPLIDWGLDALSQAGVPTAVVNAHYLADQMEAHLESRTHPRVVISDEREKLLDSGGGIIKALPHLGNEPFFVLNADTFWTDGDTPNLRRLSEHWDERRMDILLMVASPDQATGHTGRGDFTMDGEGRLSRYGDSGSPLIYAGVAIVHPRIFAGASSGAISINRYFDRAIGEGRLYGMKMEGHWLTVGTPEAIPEAEAALARTGR</sequence>
<evidence type="ECO:0000256" key="3">
    <source>
        <dbReference type="ARBA" id="ARBA00022842"/>
    </source>
</evidence>
<reference evidence="5" key="1">
    <citation type="journal article" date="2014" name="Int. J. Syst. Evol. Microbiol.">
        <title>Complete genome sequence of Corynebacterium casei LMG S-19264T (=DSM 44701T), isolated from a smear-ripened cheese.</title>
        <authorList>
            <consortium name="US DOE Joint Genome Institute (JGI-PGF)"/>
            <person name="Walter F."/>
            <person name="Albersmeier A."/>
            <person name="Kalinowski J."/>
            <person name="Ruckert C."/>
        </authorList>
    </citation>
    <scope>NUCLEOTIDE SEQUENCE</scope>
    <source>
        <strain evidence="5">CGMCC 1.15082</strain>
    </source>
</reference>